<dbReference type="Proteomes" id="UP000283523">
    <property type="component" value="Unassembled WGS sequence"/>
</dbReference>
<dbReference type="Pfam" id="PF10145">
    <property type="entry name" value="PhageMin_Tail"/>
    <property type="match status" value="1"/>
</dbReference>
<dbReference type="PANTHER" id="PTHR37813:SF1">
    <property type="entry name" value="FELS-2 PROPHAGE PROTEIN"/>
    <property type="match status" value="1"/>
</dbReference>
<keyword evidence="6" id="KW-1185">Reference proteome</keyword>
<evidence type="ECO:0000256" key="3">
    <source>
        <dbReference type="SAM" id="MobiDB-lite"/>
    </source>
</evidence>
<keyword evidence="1" id="KW-1188">Viral release from host cell</keyword>
<feature type="region of interest" description="Disordered" evidence="3">
    <location>
        <begin position="672"/>
        <end position="702"/>
    </location>
</feature>
<dbReference type="EMBL" id="QXED01000006">
    <property type="protein sequence ID" value="RIV20509.1"/>
    <property type="molecule type" value="Genomic_DNA"/>
</dbReference>
<dbReference type="RefSeq" id="WP_119669677.1">
    <property type="nucleotide sequence ID" value="NZ_QXED01000006.1"/>
</dbReference>
<dbReference type="OrthoDB" id="840436at2"/>
<dbReference type="InterPro" id="IPR010090">
    <property type="entry name" value="Phage_tape_meas"/>
</dbReference>
<evidence type="ECO:0000259" key="4">
    <source>
        <dbReference type="Pfam" id="PF10145"/>
    </source>
</evidence>
<dbReference type="PANTHER" id="PTHR37813">
    <property type="entry name" value="FELS-2 PROPHAGE PROTEIN"/>
    <property type="match status" value="1"/>
</dbReference>
<reference evidence="5 6" key="1">
    <citation type="submission" date="2018-08" db="EMBL/GenBank/DDBJ databases">
        <title>Fibrisoma montanum sp. nov., isolated from Danxia mountain soil.</title>
        <authorList>
            <person name="Huang Y."/>
        </authorList>
    </citation>
    <scope>NUCLEOTIDE SEQUENCE [LARGE SCALE GENOMIC DNA]</scope>
    <source>
        <strain evidence="5 6">HYT19</strain>
    </source>
</reference>
<evidence type="ECO:0000313" key="5">
    <source>
        <dbReference type="EMBL" id="RIV20509.1"/>
    </source>
</evidence>
<feature type="coiled-coil region" evidence="2">
    <location>
        <begin position="876"/>
        <end position="903"/>
    </location>
</feature>
<name>A0A418M472_9BACT</name>
<feature type="coiled-coil region" evidence="2">
    <location>
        <begin position="533"/>
        <end position="578"/>
    </location>
</feature>
<feature type="domain" description="Phage tail tape measure protein" evidence="4">
    <location>
        <begin position="143"/>
        <end position="314"/>
    </location>
</feature>
<evidence type="ECO:0000256" key="1">
    <source>
        <dbReference type="ARBA" id="ARBA00022612"/>
    </source>
</evidence>
<accession>A0A418M472</accession>
<dbReference type="AlphaFoldDB" id="A0A418M472"/>
<proteinExistence type="predicted"/>
<dbReference type="NCBIfam" id="TIGR01760">
    <property type="entry name" value="tape_meas_TP901"/>
    <property type="match status" value="1"/>
</dbReference>
<protein>
    <submittedName>
        <fullName evidence="5">Phage tail tape measure protein</fullName>
    </submittedName>
</protein>
<keyword evidence="2" id="KW-0175">Coiled coil</keyword>
<comment type="caution">
    <text evidence="5">The sequence shown here is derived from an EMBL/GenBank/DDBJ whole genome shotgun (WGS) entry which is preliminary data.</text>
</comment>
<evidence type="ECO:0000256" key="2">
    <source>
        <dbReference type="SAM" id="Coils"/>
    </source>
</evidence>
<gene>
    <name evidence="5" type="ORF">DYU11_20915</name>
</gene>
<organism evidence="5 6">
    <name type="scientific">Fibrisoma montanum</name>
    <dbReference type="NCBI Taxonomy" id="2305895"/>
    <lineage>
        <taxon>Bacteria</taxon>
        <taxon>Pseudomonadati</taxon>
        <taxon>Bacteroidota</taxon>
        <taxon>Cytophagia</taxon>
        <taxon>Cytophagales</taxon>
        <taxon>Spirosomataceae</taxon>
        <taxon>Fibrisoma</taxon>
    </lineage>
</organism>
<sequence>MAKTQQDRAVIDLVINGQQAKTSLKEVERAVVLARIEFKKLREEDNPELYRAKLAEYQKLLEAQRQMAGRVNETTTAWGRFKQQFSFANLTAGIVGGNIITSTLEKIASLGPAVVNAYREFNSASQELSAVTGLTGADLAYLNQQAQQMGPGLGKSAAEMLEAYKLMGSAKPELLAQKELLAETTLAAITLSQAGKIDLAEATSVTAESLNQFGESADQANRFINVIAAGAKEGSAEINQMGAALKNSGTVAAAQGLSFEQTNAILQSMSTIALKGGEAGTGLRNVLLTLGSGANETNPKVVGLETALENLGKKNLSTAEMTKLFGKENLVAAQHIIGHRKEITELTKKVTGTQEAFGQAAKNNATLDYQLAQLSATASGLAVALFSKVEPAFSAVVSAGTTLLKLLTSGLSTGRAWQWTKENSVAIGSLAYALVVLNANFIRATVSAAANTTAVLLNKAAYELGYRWLVIQTAAQGAWSVAVGLATGRITLATAATSAWNAVLRMNPVGLVVTAVMGLVAAVKLYSDNTAAAIRLERDRAKLSEKFNTATAQMEGTYKKLNGQLANYNQLTDEQKEKLEMQINAEARMARLKLQRLIIEKELLKTQMIQNPTLWDKMMAMLKAGGNSASFSAILAQQMGENTRVIDEQFSEQIATAQNALNTINGLKEQLGGSKTATATGGGGGGLSNEEKLKRKKANQDTQNAIREDQIRAIADEKERELAMLRFKADVAKQEVDQSAASANLKWKRKRSIEELLEADLAGVRKKYFQKEQEMQALESEQLLKLAIEDLESEKKIRLQAITDELEAGNLTKEEAKKQEIIEEQTFLRAKQTLYEGWYQSFGAMFFDNKELITKATKTYNEQMMDLDQALTDNERQQAKARMAIKKAEIEDADEKAKDKKKRDKENHDQQKQFVTDLYGVMVNNWTETLAGHKKFLKESTVLQKAAFLAQRAYAIAEIAMNLQKQISAINAGAGALSAFEGIFPGVGIAAKIMKGFQIAGAVGMAAIQTAKVLALSPSTPAFAAGGFTGLGDGPSGFVDEPTMFSMGKRRYLAGEAGREFIISNKALQNPVVADLARMMDVAQQTGNFSALNQVVGTGLTGGSLAQNRAESVGFSAEMGLAIVRELQQTREVMREYAERPIVQNYRLFEQEANRIQQIRTTTKL</sequence>
<feature type="coiled-coil region" evidence="2">
    <location>
        <begin position="761"/>
        <end position="819"/>
    </location>
</feature>
<evidence type="ECO:0000313" key="6">
    <source>
        <dbReference type="Proteomes" id="UP000283523"/>
    </source>
</evidence>